<sequence>MPWIDGNSFSHIRPALAVAPHEVSRRRLLPFSSSQDRQDLHQSVLVSQIDMQLALLSCDPARHAPIQVGQPSAAHDASAGREVHRVSGKSAPAAPVPDPSKLVKRVHFGFGTHVYKVLSAFKVGVLLTCLLWPYPAEVAYAPRPDLFRRFEPWGLCTCPVDAPDTFWCVVLQSLYCSSPLRGRSTALLNLESLAPSRLSLQLHPRGIIEFPVCQWLGTPYDWTSTLSASTADTIGTSLRPSPQLYMCQSLSTCLSTERGTRFRCSLPALSVAPAGSGCSIINQPNQPYHDA</sequence>
<dbReference type="Proteomes" id="UP001230504">
    <property type="component" value="Unassembled WGS sequence"/>
</dbReference>
<organism evidence="2 3">
    <name type="scientific">Colletotrichum navitas</name>
    <dbReference type="NCBI Taxonomy" id="681940"/>
    <lineage>
        <taxon>Eukaryota</taxon>
        <taxon>Fungi</taxon>
        <taxon>Dikarya</taxon>
        <taxon>Ascomycota</taxon>
        <taxon>Pezizomycotina</taxon>
        <taxon>Sordariomycetes</taxon>
        <taxon>Hypocreomycetidae</taxon>
        <taxon>Glomerellales</taxon>
        <taxon>Glomerellaceae</taxon>
        <taxon>Colletotrichum</taxon>
        <taxon>Colletotrichum graminicola species complex</taxon>
    </lineage>
</organism>
<protein>
    <submittedName>
        <fullName evidence="2">Uncharacterized protein</fullName>
    </submittedName>
</protein>
<feature type="region of interest" description="Disordered" evidence="1">
    <location>
        <begin position="68"/>
        <end position="94"/>
    </location>
</feature>
<accession>A0AAD8Q3N4</accession>
<gene>
    <name evidence="2" type="ORF">LY79DRAFT_578122</name>
</gene>
<dbReference type="EMBL" id="JAHLJV010000016">
    <property type="protein sequence ID" value="KAK1595351.1"/>
    <property type="molecule type" value="Genomic_DNA"/>
</dbReference>
<proteinExistence type="predicted"/>
<evidence type="ECO:0000313" key="2">
    <source>
        <dbReference type="EMBL" id="KAK1595351.1"/>
    </source>
</evidence>
<dbReference type="RefSeq" id="XP_060416398.1">
    <property type="nucleotide sequence ID" value="XM_060559937.1"/>
</dbReference>
<comment type="caution">
    <text evidence="2">The sequence shown here is derived from an EMBL/GenBank/DDBJ whole genome shotgun (WGS) entry which is preliminary data.</text>
</comment>
<name>A0AAD8Q3N4_9PEZI</name>
<evidence type="ECO:0000313" key="3">
    <source>
        <dbReference type="Proteomes" id="UP001230504"/>
    </source>
</evidence>
<reference evidence="2" key="1">
    <citation type="submission" date="2021-06" db="EMBL/GenBank/DDBJ databases">
        <title>Comparative genomics, transcriptomics and evolutionary studies reveal genomic signatures of adaptation to plant cell wall in hemibiotrophic fungi.</title>
        <authorList>
            <consortium name="DOE Joint Genome Institute"/>
            <person name="Baroncelli R."/>
            <person name="Diaz J.F."/>
            <person name="Benocci T."/>
            <person name="Peng M."/>
            <person name="Battaglia E."/>
            <person name="Haridas S."/>
            <person name="Andreopoulos W."/>
            <person name="Labutti K."/>
            <person name="Pangilinan J."/>
            <person name="Floch G.L."/>
            <person name="Makela M.R."/>
            <person name="Henrissat B."/>
            <person name="Grigoriev I.V."/>
            <person name="Crouch J.A."/>
            <person name="De Vries R.P."/>
            <person name="Sukno S.A."/>
            <person name="Thon M.R."/>
        </authorList>
    </citation>
    <scope>NUCLEOTIDE SEQUENCE</scope>
    <source>
        <strain evidence="2">CBS 125086</strain>
    </source>
</reference>
<keyword evidence="3" id="KW-1185">Reference proteome</keyword>
<dbReference type="AlphaFoldDB" id="A0AAD8Q3N4"/>
<dbReference type="GeneID" id="85444177"/>
<evidence type="ECO:0000256" key="1">
    <source>
        <dbReference type="SAM" id="MobiDB-lite"/>
    </source>
</evidence>